<keyword evidence="1" id="KW-1133">Transmembrane helix</keyword>
<dbReference type="Pfam" id="PF11239">
    <property type="entry name" value="DUF3040"/>
    <property type="match status" value="1"/>
</dbReference>
<evidence type="ECO:0000313" key="2">
    <source>
        <dbReference type="EMBL" id="MFC5056308.1"/>
    </source>
</evidence>
<sequence>MGTRVKAGDDAVDLNQYERRQLKKIQRWFEHTDPRLAAVLSGRPPARRSAWRKCARLVVDLLGAVCLISGVVVALPLLFPGFLLLMAGACLHTAACRHDALLRQAPDD</sequence>
<dbReference type="RefSeq" id="WP_344040643.1">
    <property type="nucleotide sequence ID" value="NZ_BAAAKE010000024.1"/>
</dbReference>
<proteinExistence type="predicted"/>
<organism evidence="2 3">
    <name type="scientific">Saccharothrix xinjiangensis</name>
    <dbReference type="NCBI Taxonomy" id="204798"/>
    <lineage>
        <taxon>Bacteria</taxon>
        <taxon>Bacillati</taxon>
        <taxon>Actinomycetota</taxon>
        <taxon>Actinomycetes</taxon>
        <taxon>Pseudonocardiales</taxon>
        <taxon>Pseudonocardiaceae</taxon>
        <taxon>Saccharothrix</taxon>
    </lineage>
</organism>
<comment type="caution">
    <text evidence="2">The sequence shown here is derived from an EMBL/GenBank/DDBJ whole genome shotgun (WGS) entry which is preliminary data.</text>
</comment>
<feature type="transmembrane region" description="Helical" evidence="1">
    <location>
        <begin position="57"/>
        <end position="79"/>
    </location>
</feature>
<protein>
    <submittedName>
        <fullName evidence="2">DUF3040 domain-containing protein</fullName>
    </submittedName>
</protein>
<keyword evidence="1" id="KW-0472">Membrane</keyword>
<keyword evidence="1" id="KW-0812">Transmembrane</keyword>
<reference evidence="3" key="1">
    <citation type="journal article" date="2019" name="Int. J. Syst. Evol. Microbiol.">
        <title>The Global Catalogue of Microorganisms (GCM) 10K type strain sequencing project: providing services to taxonomists for standard genome sequencing and annotation.</title>
        <authorList>
            <consortium name="The Broad Institute Genomics Platform"/>
            <consortium name="The Broad Institute Genome Sequencing Center for Infectious Disease"/>
            <person name="Wu L."/>
            <person name="Ma J."/>
        </authorList>
    </citation>
    <scope>NUCLEOTIDE SEQUENCE [LARGE SCALE GENOMIC DNA]</scope>
    <source>
        <strain evidence="3">KCTC 12848</strain>
    </source>
</reference>
<dbReference type="EMBL" id="JBHSJB010000018">
    <property type="protein sequence ID" value="MFC5056308.1"/>
    <property type="molecule type" value="Genomic_DNA"/>
</dbReference>
<evidence type="ECO:0000256" key="1">
    <source>
        <dbReference type="SAM" id="Phobius"/>
    </source>
</evidence>
<dbReference type="Proteomes" id="UP001595833">
    <property type="component" value="Unassembled WGS sequence"/>
</dbReference>
<dbReference type="InterPro" id="IPR021401">
    <property type="entry name" value="DUF3040"/>
</dbReference>
<evidence type="ECO:0000313" key="3">
    <source>
        <dbReference type="Proteomes" id="UP001595833"/>
    </source>
</evidence>
<gene>
    <name evidence="2" type="ORF">ACFPFM_21425</name>
</gene>
<accession>A0ABV9Y206</accession>
<name>A0ABV9Y206_9PSEU</name>
<keyword evidence="3" id="KW-1185">Reference proteome</keyword>